<dbReference type="Gene3D" id="3.40.50.1820">
    <property type="entry name" value="alpha/beta hydrolase"/>
    <property type="match status" value="1"/>
</dbReference>
<dbReference type="Pfam" id="PF12697">
    <property type="entry name" value="Abhydrolase_6"/>
    <property type="match status" value="1"/>
</dbReference>
<evidence type="ECO:0000259" key="3">
    <source>
        <dbReference type="Pfam" id="PF12697"/>
    </source>
</evidence>
<name>A0ABT7LEJ6_9BURK</name>
<protein>
    <submittedName>
        <fullName evidence="4">Alpha/beta hydrolase</fullName>
    </submittedName>
</protein>
<evidence type="ECO:0000313" key="4">
    <source>
        <dbReference type="EMBL" id="MDL5031282.1"/>
    </source>
</evidence>
<comment type="similarity">
    <text evidence="1">Belongs to the AB hydrolase superfamily.</text>
</comment>
<feature type="compositionally biased region" description="Low complexity" evidence="2">
    <location>
        <begin position="273"/>
        <end position="285"/>
    </location>
</feature>
<organism evidence="4 5">
    <name type="scientific">Roseateles subflavus</name>
    <dbReference type="NCBI Taxonomy" id="3053353"/>
    <lineage>
        <taxon>Bacteria</taxon>
        <taxon>Pseudomonadati</taxon>
        <taxon>Pseudomonadota</taxon>
        <taxon>Betaproteobacteria</taxon>
        <taxon>Burkholderiales</taxon>
        <taxon>Sphaerotilaceae</taxon>
        <taxon>Roseateles</taxon>
    </lineage>
</organism>
<feature type="domain" description="AB hydrolase-1" evidence="3">
    <location>
        <begin position="19"/>
        <end position="257"/>
    </location>
</feature>
<dbReference type="Proteomes" id="UP001238603">
    <property type="component" value="Unassembled WGS sequence"/>
</dbReference>
<evidence type="ECO:0000256" key="1">
    <source>
        <dbReference type="ARBA" id="ARBA00008645"/>
    </source>
</evidence>
<accession>A0ABT7LEJ6</accession>
<dbReference type="PRINTS" id="PR00111">
    <property type="entry name" value="ABHYDROLASE"/>
</dbReference>
<dbReference type="InterPro" id="IPR029058">
    <property type="entry name" value="AB_hydrolase_fold"/>
</dbReference>
<comment type="caution">
    <text evidence="4">The sequence shown here is derived from an EMBL/GenBank/DDBJ whole genome shotgun (WGS) entry which is preliminary data.</text>
</comment>
<dbReference type="RefSeq" id="WP_285981391.1">
    <property type="nucleotide sequence ID" value="NZ_JASVDS010000001.1"/>
</dbReference>
<proteinExistence type="inferred from homology"/>
<dbReference type="GO" id="GO:0016787">
    <property type="term" value="F:hydrolase activity"/>
    <property type="evidence" value="ECO:0007669"/>
    <property type="project" value="UniProtKB-KW"/>
</dbReference>
<keyword evidence="4" id="KW-0378">Hydrolase</keyword>
<reference evidence="4 5" key="1">
    <citation type="submission" date="2023-06" db="EMBL/GenBank/DDBJ databases">
        <title>Pelomonas sp. APW6 16S ribosomal RNA gene genome sequencing and assembly.</title>
        <authorList>
            <person name="Woo H."/>
        </authorList>
    </citation>
    <scope>NUCLEOTIDE SEQUENCE [LARGE SCALE GENOMIC DNA]</scope>
    <source>
        <strain evidence="4 5">APW6</strain>
    </source>
</reference>
<evidence type="ECO:0000313" key="5">
    <source>
        <dbReference type="Proteomes" id="UP001238603"/>
    </source>
</evidence>
<dbReference type="SUPFAM" id="SSF53474">
    <property type="entry name" value="alpha/beta-Hydrolases"/>
    <property type="match status" value="1"/>
</dbReference>
<dbReference type="InterPro" id="IPR000073">
    <property type="entry name" value="AB_hydrolase_1"/>
</dbReference>
<keyword evidence="5" id="KW-1185">Reference proteome</keyword>
<feature type="region of interest" description="Disordered" evidence="2">
    <location>
        <begin position="264"/>
        <end position="285"/>
    </location>
</feature>
<gene>
    <name evidence="4" type="ORF">QRD43_05115</name>
</gene>
<sequence>MVHRTRNHRHLFGDGDPTLVFGHGFGSDQSSWRTVAEAFAARHQVLLFDHVGFGGSDRLAHCDQRHSSLEGYALDLLDLLHDLPPRPIVYIGHSVGGVIGLLASLIEPARFGRLVLLNVSPHFIDEPGYRGGFARREVAGLLAQMDADYGAWVASLAPVAIGADNAPQHIEAFGLGLHALDPMIAARFARLAFYVDCRSRLTEVRCPTLILQSTQDSFAPVEVGDYLHRHIAGSTLRLLENSGHCPHITHPQLVIRALEALLSPPEDRPATGPRPAARVPQPQAS</sequence>
<dbReference type="EMBL" id="JASVDS010000001">
    <property type="protein sequence ID" value="MDL5031282.1"/>
    <property type="molecule type" value="Genomic_DNA"/>
</dbReference>
<evidence type="ECO:0000256" key="2">
    <source>
        <dbReference type="SAM" id="MobiDB-lite"/>
    </source>
</evidence>
<dbReference type="PANTHER" id="PTHR43039">
    <property type="entry name" value="ESTERASE-RELATED"/>
    <property type="match status" value="1"/>
</dbReference>